<accession>A0A1M4YZA7</accession>
<gene>
    <name evidence="2" type="ORF">SAMN05443638_1344</name>
</gene>
<dbReference type="Pfam" id="PF06541">
    <property type="entry name" value="ABC_trans_CmpB"/>
    <property type="match status" value="1"/>
</dbReference>
<dbReference type="STRING" id="1533.SAMN05443638_1344"/>
<proteinExistence type="predicted"/>
<dbReference type="EMBL" id="FQVM01000034">
    <property type="protein sequence ID" value="SHF10842.1"/>
    <property type="molecule type" value="Genomic_DNA"/>
</dbReference>
<keyword evidence="1" id="KW-0812">Transmembrane</keyword>
<feature type="transmembrane region" description="Helical" evidence="1">
    <location>
        <begin position="14"/>
        <end position="34"/>
    </location>
</feature>
<feature type="transmembrane region" description="Helical" evidence="1">
    <location>
        <begin position="46"/>
        <end position="65"/>
    </location>
</feature>
<feature type="transmembrane region" description="Helical" evidence="1">
    <location>
        <begin position="71"/>
        <end position="94"/>
    </location>
</feature>
<evidence type="ECO:0000313" key="2">
    <source>
        <dbReference type="EMBL" id="SHF10842.1"/>
    </source>
</evidence>
<dbReference type="Proteomes" id="UP000184035">
    <property type="component" value="Unassembled WGS sequence"/>
</dbReference>
<name>A0A1M4YZA7_9CLOT</name>
<keyword evidence="1" id="KW-0472">Membrane</keyword>
<evidence type="ECO:0000256" key="1">
    <source>
        <dbReference type="SAM" id="Phobius"/>
    </source>
</evidence>
<keyword evidence="1" id="KW-1133">Transmembrane helix</keyword>
<dbReference type="AlphaFoldDB" id="A0A1M4YZA7"/>
<feature type="transmembrane region" description="Helical" evidence="1">
    <location>
        <begin position="155"/>
        <end position="174"/>
    </location>
</feature>
<sequence>MYDISIMGFSFYEILYFFLIYSFIGWLVEVAYAYTNRGHFVNRGFLYGPFCPLYGSSIVLMVILLDNFKNNLILLFILATLLTSAVEYVTGYLLEKIFKSKWWDYTDDPLNLNGYICLHFSLAWGAASVVVLKVIHPIVTILVSYIPENIGVPLFYIAFIYLICDLFFTLVSLMEFKKILLQLSQISSELKNRYNYIYELTREKAKDVKSPIKDLLGNYERWISRIDVNHKRLLKAFPTIKSQYFDNILKDAKNKFSLSKNNDEKINCDNENIEHIEHVK</sequence>
<keyword evidence="3" id="KW-1185">Reference proteome</keyword>
<evidence type="ECO:0000313" key="3">
    <source>
        <dbReference type="Proteomes" id="UP000184035"/>
    </source>
</evidence>
<organism evidence="2 3">
    <name type="scientific">Clostridium fallax</name>
    <dbReference type="NCBI Taxonomy" id="1533"/>
    <lineage>
        <taxon>Bacteria</taxon>
        <taxon>Bacillati</taxon>
        <taxon>Bacillota</taxon>
        <taxon>Clostridia</taxon>
        <taxon>Eubacteriales</taxon>
        <taxon>Clostridiaceae</taxon>
        <taxon>Clostridium</taxon>
    </lineage>
</organism>
<feature type="transmembrane region" description="Helical" evidence="1">
    <location>
        <begin position="115"/>
        <end position="135"/>
    </location>
</feature>
<dbReference type="InterPro" id="IPR010540">
    <property type="entry name" value="CmpB_TMEM229"/>
</dbReference>
<protein>
    <submittedName>
        <fullName evidence="2">Uncharacterized membrane protein</fullName>
    </submittedName>
</protein>
<reference evidence="2 3" key="1">
    <citation type="submission" date="2016-11" db="EMBL/GenBank/DDBJ databases">
        <authorList>
            <person name="Jaros S."/>
            <person name="Januszkiewicz K."/>
            <person name="Wedrychowicz H."/>
        </authorList>
    </citation>
    <scope>NUCLEOTIDE SEQUENCE [LARGE SCALE GENOMIC DNA]</scope>
    <source>
        <strain evidence="2 3">DSM 2631</strain>
    </source>
</reference>
<dbReference type="RefSeq" id="WP_072897517.1">
    <property type="nucleotide sequence ID" value="NZ_FQVM01000034.1"/>
</dbReference>